<comment type="caution">
    <text evidence="2">The sequence shown here is derived from an EMBL/GenBank/DDBJ whole genome shotgun (WGS) entry which is preliminary data.</text>
</comment>
<keyword evidence="3" id="KW-1185">Reference proteome</keyword>
<accession>A0AAV8QXA9</accession>
<feature type="compositionally biased region" description="Basic and acidic residues" evidence="1">
    <location>
        <begin position="45"/>
        <end position="67"/>
    </location>
</feature>
<dbReference type="Proteomes" id="UP001222027">
    <property type="component" value="Unassembled WGS sequence"/>
</dbReference>
<gene>
    <name evidence="2" type="ORF">OPV22_017848</name>
</gene>
<evidence type="ECO:0000313" key="3">
    <source>
        <dbReference type="Proteomes" id="UP001222027"/>
    </source>
</evidence>
<dbReference type="EMBL" id="JAQQAF010000005">
    <property type="protein sequence ID" value="KAJ8485363.1"/>
    <property type="molecule type" value="Genomic_DNA"/>
</dbReference>
<protein>
    <submittedName>
        <fullName evidence="2">Uncharacterized protein</fullName>
    </submittedName>
</protein>
<name>A0AAV8QXA9_ENSVE</name>
<proteinExistence type="predicted"/>
<dbReference type="AlphaFoldDB" id="A0AAV8QXA9"/>
<evidence type="ECO:0000313" key="2">
    <source>
        <dbReference type="EMBL" id="KAJ8485363.1"/>
    </source>
</evidence>
<organism evidence="2 3">
    <name type="scientific">Ensete ventricosum</name>
    <name type="common">Abyssinian banana</name>
    <name type="synonym">Musa ensete</name>
    <dbReference type="NCBI Taxonomy" id="4639"/>
    <lineage>
        <taxon>Eukaryota</taxon>
        <taxon>Viridiplantae</taxon>
        <taxon>Streptophyta</taxon>
        <taxon>Embryophyta</taxon>
        <taxon>Tracheophyta</taxon>
        <taxon>Spermatophyta</taxon>
        <taxon>Magnoliopsida</taxon>
        <taxon>Liliopsida</taxon>
        <taxon>Zingiberales</taxon>
        <taxon>Musaceae</taxon>
        <taxon>Ensete</taxon>
    </lineage>
</organism>
<sequence length="110" mass="11657">MTTAKSIGGGDNTWWVQLFGWSLKPNYIDGLVKQEAFGKGAAAETKGKSKRPTDLKGHIVEEGEAEAGRVRGDAVGVSVTGSGNGYLETRDAAGDFTGAKVRDVMPWRGE</sequence>
<feature type="region of interest" description="Disordered" evidence="1">
    <location>
        <begin position="39"/>
        <end position="67"/>
    </location>
</feature>
<reference evidence="2 3" key="1">
    <citation type="submission" date="2022-12" db="EMBL/GenBank/DDBJ databases">
        <title>Chromosome-scale assembly of the Ensete ventricosum genome.</title>
        <authorList>
            <person name="Dussert Y."/>
            <person name="Stocks J."/>
            <person name="Wendawek A."/>
            <person name="Woldeyes F."/>
            <person name="Nichols R.A."/>
            <person name="Borrell J.S."/>
        </authorList>
    </citation>
    <scope>NUCLEOTIDE SEQUENCE [LARGE SCALE GENOMIC DNA]</scope>
    <source>
        <strain evidence="3">cv. Maze</strain>
        <tissue evidence="2">Seeds</tissue>
    </source>
</reference>
<evidence type="ECO:0000256" key="1">
    <source>
        <dbReference type="SAM" id="MobiDB-lite"/>
    </source>
</evidence>